<dbReference type="PANTHER" id="PTHR43975:SF2">
    <property type="entry name" value="EG:BACR7A4.14 PROTEIN-RELATED"/>
    <property type="match status" value="1"/>
</dbReference>
<dbReference type="AlphaFoldDB" id="A0A2Z2PFE5"/>
<dbReference type="Gene3D" id="3.40.50.1240">
    <property type="entry name" value="Phosphoglycerate mutase-like"/>
    <property type="match status" value="1"/>
</dbReference>
<dbReference type="InterPro" id="IPR002347">
    <property type="entry name" value="SDR_fam"/>
</dbReference>
<dbReference type="InterPro" id="IPR029033">
    <property type="entry name" value="His_PPase_superfam"/>
</dbReference>
<geneLocation type="plasmid" evidence="1">
    <name>pTi_CFBP1873</name>
</geneLocation>
<sequence>MPISQAYLGSAELPSGIKSFYFIRHGTTDLNEKEMVVNGEKHWGVQGSGTNIGLNEKGVRQALLAGNVLRTLPISKVVCSPLLRALQTAFIANPGCPTFQIEDDLQERDFGEHEGGFGPLQMFEDDYPDCEPTEIFSIHVAKALEHARKENVLLVAHGGVLRVVAALLGVAITDEHTANGRVLHFSLDAGNWSVRVIQSPVVMVSGATRGIGKAIAQDLVRHGYRVSLGARNVQALEAVFGDQNEALHYARFDALDHSSMKDWVSTTFAKFNRIDGLVNNAGCGDHVDLEKEINVELLQKQWDINCVAPLIMTKLCMPYLIESGSGRIVNLNSMSGQRVANSLVGYNMTKHGLGGLTKTTQHVGWDHGLRAVDICPGFVATDMSSWTNLIGPDEMIQPQDIAKLVREAMERPNRAFVPKNEVLCMKEATR</sequence>
<dbReference type="GO" id="GO:0016491">
    <property type="term" value="F:oxidoreductase activity"/>
    <property type="evidence" value="ECO:0007669"/>
    <property type="project" value="InterPro"/>
</dbReference>
<keyword evidence="1" id="KW-0614">Plasmid</keyword>
<name>A0A2Z2PFE5_9HYPH</name>
<dbReference type="InterPro" id="IPR013078">
    <property type="entry name" value="His_Pase_superF_clade-1"/>
</dbReference>
<evidence type="ECO:0000313" key="1">
    <source>
        <dbReference type="EMBL" id="ASK40791.1"/>
    </source>
</evidence>
<dbReference type="InterPro" id="IPR020904">
    <property type="entry name" value="Sc_DH/Rdtase_CS"/>
</dbReference>
<dbReference type="Pfam" id="PF00106">
    <property type="entry name" value="adh_short"/>
    <property type="match status" value="1"/>
</dbReference>
<dbReference type="PANTHER" id="PTHR43975">
    <property type="entry name" value="ZGC:101858"/>
    <property type="match status" value="1"/>
</dbReference>
<dbReference type="SUPFAM" id="SSF53254">
    <property type="entry name" value="Phosphoglycerate mutase-like"/>
    <property type="match status" value="1"/>
</dbReference>
<dbReference type="SUPFAM" id="SSF51735">
    <property type="entry name" value="NAD(P)-binding Rossmann-fold domains"/>
    <property type="match status" value="1"/>
</dbReference>
<accession>A0A2Z2PFE5</accession>
<dbReference type="SMART" id="SM00855">
    <property type="entry name" value="PGAM"/>
    <property type="match status" value="1"/>
</dbReference>
<dbReference type="EMBL" id="KY000026">
    <property type="protein sequence ID" value="ASK40791.1"/>
    <property type="molecule type" value="Genomic_DNA"/>
</dbReference>
<dbReference type="Gene3D" id="3.40.50.720">
    <property type="entry name" value="NAD(P)-binding Rossmann-like Domain"/>
    <property type="match status" value="1"/>
</dbReference>
<dbReference type="PIRSF" id="PIRSF036951">
    <property type="entry name" value="Mas1"/>
    <property type="match status" value="1"/>
</dbReference>
<dbReference type="RefSeq" id="WP_012477974.1">
    <property type="nucleotide sequence ID" value="NZ_KY000026.1"/>
</dbReference>
<dbReference type="InterPro" id="IPR036291">
    <property type="entry name" value="NAD(P)-bd_dom_sf"/>
</dbReference>
<reference evidence="1" key="1">
    <citation type="submission" date="2016-10" db="EMBL/GenBank/DDBJ databases">
        <title>Agrobacterium Ti plasmids: Classification based on T-DNA and Vir regions organization.</title>
        <authorList>
            <person name="Nabi N."/>
            <person name="Vial L."/>
            <person name="Ben Hafsa A."/>
            <person name="Chapulliot D."/>
            <person name="Berard A."/>
            <person name="Chauveau A."/>
            <person name="Le Paslier M.-C."/>
            <person name="Harzallah Skhiri F."/>
            <person name="Brunel D."/>
            <person name="Nesme X."/>
            <person name="Chaouachi M."/>
        </authorList>
    </citation>
    <scope>NUCLEOTIDE SEQUENCE</scope>
    <source>
        <strain evidence="1">CFBP1873</strain>
        <plasmid evidence="1">pTi_CFBP1873</plasmid>
    </source>
</reference>
<proteinExistence type="predicted"/>
<dbReference type="PROSITE" id="PS00061">
    <property type="entry name" value="ADH_SHORT"/>
    <property type="match status" value="1"/>
</dbReference>
<dbReference type="CDD" id="cd07067">
    <property type="entry name" value="HP_PGM_like"/>
    <property type="match status" value="1"/>
</dbReference>
<dbReference type="Pfam" id="PF00300">
    <property type="entry name" value="His_Phos_1"/>
    <property type="match status" value="1"/>
</dbReference>
<dbReference type="InterPro" id="IPR015845">
    <property type="entry name" value="Mas1"/>
</dbReference>
<dbReference type="CDD" id="cd08932">
    <property type="entry name" value="HetN_like_SDR_c"/>
    <property type="match status" value="1"/>
</dbReference>
<protein>
    <submittedName>
        <fullName evidence="1">Agropine synthesis reductase</fullName>
    </submittedName>
</protein>
<dbReference type="PRINTS" id="PR00081">
    <property type="entry name" value="GDHRDH"/>
</dbReference>
<organism evidence="1">
    <name type="scientific">Agrobacterium genomosp. 6</name>
    <dbReference type="NCBI Taxonomy" id="1183411"/>
    <lineage>
        <taxon>Bacteria</taxon>
        <taxon>Pseudomonadati</taxon>
        <taxon>Pseudomonadota</taxon>
        <taxon>Alphaproteobacteria</taxon>
        <taxon>Hyphomicrobiales</taxon>
        <taxon>Rhizobiaceae</taxon>
        <taxon>Rhizobium/Agrobacterium group</taxon>
        <taxon>Agrobacterium</taxon>
        <taxon>Agrobacterium tumefaciens complex</taxon>
    </lineage>
</organism>